<name>A0A9X3YH49_9GAMM</name>
<accession>A0A9X3YH49</accession>
<keyword evidence="1" id="KW-1133">Transmembrane helix</keyword>
<organism evidence="3 4">
    <name type="scientific">Tahibacter soli</name>
    <dbReference type="NCBI Taxonomy" id="2983605"/>
    <lineage>
        <taxon>Bacteria</taxon>
        <taxon>Pseudomonadati</taxon>
        <taxon>Pseudomonadota</taxon>
        <taxon>Gammaproteobacteria</taxon>
        <taxon>Lysobacterales</taxon>
        <taxon>Rhodanobacteraceae</taxon>
        <taxon>Tahibacter</taxon>
    </lineage>
</organism>
<keyword evidence="1" id="KW-0472">Membrane</keyword>
<feature type="transmembrane region" description="Helical" evidence="1">
    <location>
        <begin position="430"/>
        <end position="450"/>
    </location>
</feature>
<gene>
    <name evidence="3" type="ORF">OD750_000735</name>
</gene>
<dbReference type="InterPro" id="IPR013431">
    <property type="entry name" value="Delta_60_rpt"/>
</dbReference>
<feature type="chain" id="PRO_5040952478" description="Delta-60 repeat protein" evidence="2">
    <location>
        <begin position="21"/>
        <end position="457"/>
    </location>
</feature>
<proteinExistence type="predicted"/>
<dbReference type="AlphaFoldDB" id="A0A9X3YH49"/>
<evidence type="ECO:0000313" key="3">
    <source>
        <dbReference type="EMBL" id="MDC8011065.1"/>
    </source>
</evidence>
<dbReference type="Proteomes" id="UP001139971">
    <property type="component" value="Unassembled WGS sequence"/>
</dbReference>
<reference evidence="3" key="1">
    <citation type="submission" date="2023-02" db="EMBL/GenBank/DDBJ databases">
        <title>Tahibacter soli sp. nov. isolated from soil.</title>
        <authorList>
            <person name="Baek J.H."/>
            <person name="Lee J.K."/>
            <person name="Choi D.G."/>
            <person name="Jeon C.O."/>
        </authorList>
    </citation>
    <scope>NUCLEOTIDE SEQUENCE</scope>
    <source>
        <strain evidence="3">BL</strain>
    </source>
</reference>
<comment type="caution">
    <text evidence="3">The sequence shown here is derived from an EMBL/GenBank/DDBJ whole genome shotgun (WGS) entry which is preliminary data.</text>
</comment>
<dbReference type="RefSeq" id="WP_263544483.1">
    <property type="nucleotide sequence ID" value="NZ_JAOVZO020000001.1"/>
</dbReference>
<keyword evidence="1" id="KW-0812">Transmembrane</keyword>
<keyword evidence="2" id="KW-0732">Signal</keyword>
<evidence type="ECO:0008006" key="5">
    <source>
        <dbReference type="Google" id="ProtNLM"/>
    </source>
</evidence>
<evidence type="ECO:0000256" key="2">
    <source>
        <dbReference type="SAM" id="SignalP"/>
    </source>
</evidence>
<evidence type="ECO:0000256" key="1">
    <source>
        <dbReference type="SAM" id="Phobius"/>
    </source>
</evidence>
<protein>
    <recommendedName>
        <fullName evidence="5">Delta-60 repeat protein</fullName>
    </recommendedName>
</protein>
<evidence type="ECO:0000313" key="4">
    <source>
        <dbReference type="Proteomes" id="UP001139971"/>
    </source>
</evidence>
<dbReference type="EMBL" id="JAOVZO020000001">
    <property type="protein sequence ID" value="MDC8011065.1"/>
    <property type="molecule type" value="Genomic_DNA"/>
</dbReference>
<keyword evidence="4" id="KW-1185">Reference proteome</keyword>
<dbReference type="Pfam" id="PF17164">
    <property type="entry name" value="DUF5122"/>
    <property type="match status" value="1"/>
</dbReference>
<sequence length="457" mass="48111">MSVFSRVLAVLAAGPGLVSAEPVPDAGFGSNGIVDIALPGASYLNPAHVAVLPDRRIAVARTDTGRDSASGALTASFARLLPDGRPDATFGNGGTVTFVLRPAPADYAVAGDIHMRADGSQFVLMSTTTGAGDPSPQSEALLLAVTADGRLDPAFNAGQPLPLAPFTSEKLFVDDNAVVVVGIDRETCCGHVTRLIARRLHLDGTPDIAFGADGVLDVESTPAQIRDAMPVPGGGLQILFLEYTSAGERSFWRRYRANGSLDTAFGINGEAAIPTHDGFGLRRVYALGDGTWLGTEGSNCGRRILDAQGNILVTFASTCTPGLASTSQKFRPHAWGERILMQGEQRTYFISLPSDGSYAWAVDLDGRVDAAFAQPQDDTRWRIPGPHSASHDVAADGPQRFVVASAEFAENTVRVQRFVAPRGTTQAQPVPALGLPGLLLVVAGTAAFAGRRLRRRD</sequence>
<feature type="signal peptide" evidence="2">
    <location>
        <begin position="1"/>
        <end position="20"/>
    </location>
</feature>
<dbReference type="Gene3D" id="2.80.10.50">
    <property type="match status" value="2"/>
</dbReference>